<dbReference type="GO" id="GO:0015099">
    <property type="term" value="F:nickel cation transmembrane transporter activity"/>
    <property type="evidence" value="ECO:0007669"/>
    <property type="project" value="TreeGrafter"/>
</dbReference>
<dbReference type="PANTHER" id="PTHR47685:SF1">
    <property type="entry name" value="MAGNESIUM TRANSPORT PROTEIN CORA"/>
    <property type="match status" value="1"/>
</dbReference>
<reference evidence="7" key="1">
    <citation type="journal article" date="2020" name="BMC Genomics">
        <title>Correction to: Identification and distribution of gene clusters required for synthesis of sphingolipid metabolism inhibitors in diverse species of the filamentous fungus Fusarium.</title>
        <authorList>
            <person name="Kim H.S."/>
            <person name="Lohmar J.M."/>
            <person name="Busman M."/>
            <person name="Brown D.W."/>
            <person name="Naumann T.A."/>
            <person name="Divon H.H."/>
            <person name="Lysoe E."/>
            <person name="Uhlig S."/>
            <person name="Proctor R.H."/>
        </authorList>
    </citation>
    <scope>NUCLEOTIDE SEQUENCE</scope>
    <source>
        <strain evidence="7">NRRL 45417</strain>
    </source>
</reference>
<evidence type="ECO:0000313" key="8">
    <source>
        <dbReference type="Proteomes" id="UP000604273"/>
    </source>
</evidence>
<comment type="subcellular location">
    <subcellularLocation>
        <location evidence="1">Membrane</location>
        <topology evidence="1">Multi-pass membrane protein</topology>
    </subcellularLocation>
</comment>
<dbReference type="Gene3D" id="1.20.58.340">
    <property type="entry name" value="Magnesium transport protein CorA, transmembrane region"/>
    <property type="match status" value="1"/>
</dbReference>
<evidence type="ECO:0000256" key="6">
    <source>
        <dbReference type="SAM" id="Phobius"/>
    </source>
</evidence>
<dbReference type="SUPFAM" id="SSF144083">
    <property type="entry name" value="Magnesium transport protein CorA, transmembrane region"/>
    <property type="match status" value="1"/>
</dbReference>
<evidence type="ECO:0000256" key="4">
    <source>
        <dbReference type="ARBA" id="ARBA00023136"/>
    </source>
</evidence>
<feature type="transmembrane region" description="Helical" evidence="6">
    <location>
        <begin position="546"/>
        <end position="567"/>
    </location>
</feature>
<evidence type="ECO:0000256" key="1">
    <source>
        <dbReference type="ARBA" id="ARBA00004141"/>
    </source>
</evidence>
<name>A0A8H4SSL9_9HYPO</name>
<evidence type="ECO:0000313" key="7">
    <source>
        <dbReference type="EMBL" id="KAF4945028.1"/>
    </source>
</evidence>
<keyword evidence="8" id="KW-1185">Reference proteome</keyword>
<dbReference type="Proteomes" id="UP000604273">
    <property type="component" value="Unassembled WGS sequence"/>
</dbReference>
<comment type="caution">
    <text evidence="7">The sequence shown here is derived from an EMBL/GenBank/DDBJ whole genome shotgun (WGS) entry which is preliminary data.</text>
</comment>
<evidence type="ECO:0000256" key="2">
    <source>
        <dbReference type="ARBA" id="ARBA00022692"/>
    </source>
</evidence>
<protein>
    <submittedName>
        <fullName evidence="7">Uncharacterized protein</fullName>
    </submittedName>
</protein>
<dbReference type="EMBL" id="JABFAI010000388">
    <property type="protein sequence ID" value="KAF4945028.1"/>
    <property type="molecule type" value="Genomic_DNA"/>
</dbReference>
<keyword evidence="3 6" id="KW-1133">Transmembrane helix</keyword>
<gene>
    <name evidence="7" type="ORF">FGADI_12287</name>
</gene>
<evidence type="ECO:0000256" key="5">
    <source>
        <dbReference type="SAM" id="Coils"/>
    </source>
</evidence>
<keyword evidence="4 6" id="KW-0472">Membrane</keyword>
<dbReference type="GO" id="GO:0015095">
    <property type="term" value="F:magnesium ion transmembrane transporter activity"/>
    <property type="evidence" value="ECO:0007669"/>
    <property type="project" value="TreeGrafter"/>
</dbReference>
<keyword evidence="5" id="KW-0175">Coiled coil</keyword>
<dbReference type="GO" id="GO:0016020">
    <property type="term" value="C:membrane"/>
    <property type="evidence" value="ECO:0007669"/>
    <property type="project" value="UniProtKB-SubCell"/>
</dbReference>
<dbReference type="InterPro" id="IPR045863">
    <property type="entry name" value="CorA_TM1_TM2"/>
</dbReference>
<dbReference type="InterPro" id="IPR002523">
    <property type="entry name" value="MgTranspt_CorA/ZnTranspt_ZntB"/>
</dbReference>
<organism evidence="7 8">
    <name type="scientific">Fusarium gaditjirri</name>
    <dbReference type="NCBI Taxonomy" id="282569"/>
    <lineage>
        <taxon>Eukaryota</taxon>
        <taxon>Fungi</taxon>
        <taxon>Dikarya</taxon>
        <taxon>Ascomycota</taxon>
        <taxon>Pezizomycotina</taxon>
        <taxon>Sordariomycetes</taxon>
        <taxon>Hypocreomycetidae</taxon>
        <taxon>Hypocreales</taxon>
        <taxon>Nectriaceae</taxon>
        <taxon>Fusarium</taxon>
        <taxon>Fusarium nisikadoi species complex</taxon>
    </lineage>
</organism>
<dbReference type="OrthoDB" id="5030973at2759"/>
<dbReference type="GO" id="GO:0015087">
    <property type="term" value="F:cobalt ion transmembrane transporter activity"/>
    <property type="evidence" value="ECO:0007669"/>
    <property type="project" value="TreeGrafter"/>
</dbReference>
<dbReference type="AlphaFoldDB" id="A0A8H4SSL9"/>
<sequence>MAPFGEVSAMEHTIMQTTTSSGLTVGIGNAVGSIGGTTVEREKKTSVVLTGYKSRKGNATGLLNVANWTIMEDPFMKQGIPPYVQTAILLERTTDEIFKADLNVNTDVSGFSFRNLQDGLLDSEDDPVIFDPSASPLIPDELAGVLLDDLGSVDVSGLWRVKNAVHIPDIPQRTTIAQAFKEFFSEKKTTEVKPVRYKVESWFVDLWNKGQVADSRPKLDRPLVRDDLNEYFSWISESVWHWASRTAMQSSVSELTSFDLLEGLFDNLPIKLLSDFFDPPLEYLIARQHDRGTCQVSNNQDDEKAFKVYIIQTPFYRTGFWSLLLYTMVDSNLAGGSMKLSGVIQADSDVKLTDIFSKVRKLVEKHGHHPTLLPYQLFLSHYEATKDGIDSIQKEIDEVDKKLLKHLKEEGKLDEASKLYRELSMTLHKSSMDLAELGRRRKFEEELGKFLQGDLKNDSTLKVFADIYLRMSQSRESDIESLPGKIESQRNVHDSYLQARLARESLRDSKAMKTLSILTILFLPGAFIATIFSTNMFDFKSKNQQVRIYFAIVIPLTAVLMIGWVLWLKNTPERADEESVRQNQPAIAMNWLKGSKAD</sequence>
<dbReference type="PANTHER" id="PTHR47685">
    <property type="entry name" value="MAGNESIUM TRANSPORT PROTEIN CORA"/>
    <property type="match status" value="1"/>
</dbReference>
<proteinExistence type="predicted"/>
<feature type="transmembrane region" description="Helical" evidence="6">
    <location>
        <begin position="515"/>
        <end position="534"/>
    </location>
</feature>
<evidence type="ECO:0000256" key="3">
    <source>
        <dbReference type="ARBA" id="ARBA00022989"/>
    </source>
</evidence>
<keyword evidence="2 6" id="KW-0812">Transmembrane</keyword>
<feature type="coiled-coil region" evidence="5">
    <location>
        <begin position="382"/>
        <end position="409"/>
    </location>
</feature>
<reference evidence="7" key="2">
    <citation type="submission" date="2020-05" db="EMBL/GenBank/DDBJ databases">
        <authorList>
            <person name="Kim H.-S."/>
            <person name="Proctor R.H."/>
            <person name="Brown D.W."/>
        </authorList>
    </citation>
    <scope>NUCLEOTIDE SEQUENCE</scope>
    <source>
        <strain evidence="7">NRRL 45417</strain>
    </source>
</reference>
<dbReference type="Pfam" id="PF01544">
    <property type="entry name" value="CorA"/>
    <property type="match status" value="1"/>
</dbReference>
<dbReference type="InterPro" id="IPR050829">
    <property type="entry name" value="CorA_MIT"/>
</dbReference>
<accession>A0A8H4SSL9</accession>